<comment type="caution">
    <text evidence="1">The sequence shown here is derived from an EMBL/GenBank/DDBJ whole genome shotgun (WGS) entry which is preliminary data.</text>
</comment>
<protein>
    <recommendedName>
        <fullName evidence="3">P-loop containing nucleoside triphosphate hydrolase protein</fullName>
    </recommendedName>
</protein>
<name>A0ABR0J980_9EURO</name>
<sequence>MDFLYHILYPLTPSTHARPTSKPLQILAIGLPRSGTDSLRQALLMLGYTNIFHGFELPLTRANDCILWVPLLQAKDRGDTSSVEAFDFDAVLGDCDCVLDAPPCILAKELLDFYPHAKVILNRRRDVDAWHRSMTEAVNMLLNNWILWTLSWFDAQLFWWFWTPTLCFKILANGKFEQLGKQIARDHYDGLEAKLQKNGRDYLNWEVTEGWGPLCKFLGRKVPAEPFPSGNRSGKEFEKNMTKAVERMVKRAALKALSACILLCGTALMIWWRR</sequence>
<evidence type="ECO:0008006" key="3">
    <source>
        <dbReference type="Google" id="ProtNLM"/>
    </source>
</evidence>
<accession>A0ABR0J980</accession>
<reference evidence="1 2" key="1">
    <citation type="submission" date="2023-08" db="EMBL/GenBank/DDBJ databases">
        <title>Black Yeasts Isolated from many extreme environments.</title>
        <authorList>
            <person name="Coleine C."/>
            <person name="Stajich J.E."/>
            <person name="Selbmann L."/>
        </authorList>
    </citation>
    <scope>NUCLEOTIDE SEQUENCE [LARGE SCALE GENOMIC DNA]</scope>
    <source>
        <strain evidence="1 2">CCFEE 6328</strain>
    </source>
</reference>
<dbReference type="SUPFAM" id="SSF52540">
    <property type="entry name" value="P-loop containing nucleoside triphosphate hydrolases"/>
    <property type="match status" value="1"/>
</dbReference>
<dbReference type="InterPro" id="IPR040632">
    <property type="entry name" value="Sulfotransfer_4"/>
</dbReference>
<dbReference type="PANTHER" id="PTHR36978:SF8">
    <property type="entry name" value="NAD DEPENDENT EPIMERASE_DEHYDRATASE"/>
    <property type="match status" value="1"/>
</dbReference>
<dbReference type="PANTHER" id="PTHR36978">
    <property type="entry name" value="P-LOOP CONTAINING NUCLEOTIDE TRIPHOSPHATE HYDROLASE"/>
    <property type="match status" value="1"/>
</dbReference>
<dbReference type="Gene3D" id="3.40.50.300">
    <property type="entry name" value="P-loop containing nucleotide triphosphate hydrolases"/>
    <property type="match status" value="1"/>
</dbReference>
<proteinExistence type="predicted"/>
<dbReference type="EMBL" id="JAVRRF010000013">
    <property type="protein sequence ID" value="KAK5059198.1"/>
    <property type="molecule type" value="Genomic_DNA"/>
</dbReference>
<gene>
    <name evidence="1" type="ORF">LTR69_006487</name>
</gene>
<evidence type="ECO:0000313" key="1">
    <source>
        <dbReference type="EMBL" id="KAK5059198.1"/>
    </source>
</evidence>
<keyword evidence="2" id="KW-1185">Reference proteome</keyword>
<dbReference type="Pfam" id="PF17784">
    <property type="entry name" value="Sulfotransfer_4"/>
    <property type="match status" value="1"/>
</dbReference>
<organism evidence="1 2">
    <name type="scientific">Exophiala sideris</name>
    <dbReference type="NCBI Taxonomy" id="1016849"/>
    <lineage>
        <taxon>Eukaryota</taxon>
        <taxon>Fungi</taxon>
        <taxon>Dikarya</taxon>
        <taxon>Ascomycota</taxon>
        <taxon>Pezizomycotina</taxon>
        <taxon>Eurotiomycetes</taxon>
        <taxon>Chaetothyriomycetidae</taxon>
        <taxon>Chaetothyriales</taxon>
        <taxon>Herpotrichiellaceae</taxon>
        <taxon>Exophiala</taxon>
    </lineage>
</organism>
<dbReference type="InterPro" id="IPR027417">
    <property type="entry name" value="P-loop_NTPase"/>
</dbReference>
<evidence type="ECO:0000313" key="2">
    <source>
        <dbReference type="Proteomes" id="UP001345691"/>
    </source>
</evidence>
<dbReference type="Proteomes" id="UP001345691">
    <property type="component" value="Unassembled WGS sequence"/>
</dbReference>